<reference evidence="2" key="2">
    <citation type="submission" date="2015-01" db="EMBL/GenBank/DDBJ databases">
        <title>Evolutionary Origins and Diversification of the Mycorrhizal Mutualists.</title>
        <authorList>
            <consortium name="DOE Joint Genome Institute"/>
            <consortium name="Mycorrhizal Genomics Consortium"/>
            <person name="Kohler A."/>
            <person name="Kuo A."/>
            <person name="Nagy L.G."/>
            <person name="Floudas D."/>
            <person name="Copeland A."/>
            <person name="Barry K.W."/>
            <person name="Cichocki N."/>
            <person name="Veneault-Fourrey C."/>
            <person name="LaButti K."/>
            <person name="Lindquist E.A."/>
            <person name="Lipzen A."/>
            <person name="Lundell T."/>
            <person name="Morin E."/>
            <person name="Murat C."/>
            <person name="Riley R."/>
            <person name="Ohm R."/>
            <person name="Sun H."/>
            <person name="Tunlid A."/>
            <person name="Henrissat B."/>
            <person name="Grigoriev I.V."/>
            <person name="Hibbett D.S."/>
            <person name="Martin F."/>
        </authorList>
    </citation>
    <scope>NUCLEOTIDE SEQUENCE [LARGE SCALE GENOMIC DNA]</scope>
    <source>
        <strain evidence="2">h7</strain>
    </source>
</reference>
<keyword evidence="2" id="KW-1185">Reference proteome</keyword>
<organism evidence="1 2">
    <name type="scientific">Hebeloma cylindrosporum</name>
    <dbReference type="NCBI Taxonomy" id="76867"/>
    <lineage>
        <taxon>Eukaryota</taxon>
        <taxon>Fungi</taxon>
        <taxon>Dikarya</taxon>
        <taxon>Basidiomycota</taxon>
        <taxon>Agaricomycotina</taxon>
        <taxon>Agaricomycetes</taxon>
        <taxon>Agaricomycetidae</taxon>
        <taxon>Agaricales</taxon>
        <taxon>Agaricineae</taxon>
        <taxon>Hymenogastraceae</taxon>
        <taxon>Hebeloma</taxon>
    </lineage>
</organism>
<dbReference type="HOGENOM" id="CLU_3032594_0_0_1"/>
<reference evidence="1 2" key="1">
    <citation type="submission" date="2014-04" db="EMBL/GenBank/DDBJ databases">
        <authorList>
            <consortium name="DOE Joint Genome Institute"/>
            <person name="Kuo A."/>
            <person name="Gay G."/>
            <person name="Dore J."/>
            <person name="Kohler A."/>
            <person name="Nagy L.G."/>
            <person name="Floudas D."/>
            <person name="Copeland A."/>
            <person name="Barry K.W."/>
            <person name="Cichocki N."/>
            <person name="Veneault-Fourrey C."/>
            <person name="LaButti K."/>
            <person name="Lindquist E.A."/>
            <person name="Lipzen A."/>
            <person name="Lundell T."/>
            <person name="Morin E."/>
            <person name="Murat C."/>
            <person name="Sun H."/>
            <person name="Tunlid A."/>
            <person name="Henrissat B."/>
            <person name="Grigoriev I.V."/>
            <person name="Hibbett D.S."/>
            <person name="Martin F."/>
            <person name="Nordberg H.P."/>
            <person name="Cantor M.N."/>
            <person name="Hua S.X."/>
        </authorList>
    </citation>
    <scope>NUCLEOTIDE SEQUENCE [LARGE SCALE GENOMIC DNA]</scope>
    <source>
        <strain evidence="2">h7</strain>
    </source>
</reference>
<gene>
    <name evidence="1" type="ORF">M413DRAFT_443152</name>
</gene>
<dbReference type="Proteomes" id="UP000053424">
    <property type="component" value="Unassembled WGS sequence"/>
</dbReference>
<evidence type="ECO:0000313" key="2">
    <source>
        <dbReference type="Proteomes" id="UP000053424"/>
    </source>
</evidence>
<sequence>MEVILKRFNHVRQCVRAPMRKEQEKPFFQLEIEGQMSKQAYGVQGNPKELGASHS</sequence>
<dbReference type="OrthoDB" id="3047721at2759"/>
<dbReference type="EMBL" id="KN831774">
    <property type="protein sequence ID" value="KIM44104.1"/>
    <property type="molecule type" value="Genomic_DNA"/>
</dbReference>
<evidence type="ECO:0000313" key="1">
    <source>
        <dbReference type="EMBL" id="KIM44104.1"/>
    </source>
</evidence>
<protein>
    <submittedName>
        <fullName evidence="1">Uncharacterized protein</fullName>
    </submittedName>
</protein>
<name>A0A0C3CJ66_HEBCY</name>
<accession>A0A0C3CJ66</accession>
<dbReference type="AlphaFoldDB" id="A0A0C3CJ66"/>
<proteinExistence type="predicted"/>